<gene>
    <name evidence="8" type="ORF">KHU32_04610</name>
</gene>
<comment type="caution">
    <text evidence="8">The sequence shown here is derived from an EMBL/GenBank/DDBJ whole genome shotgun (WGS) entry which is preliminary data.</text>
</comment>
<dbReference type="InterPro" id="IPR020846">
    <property type="entry name" value="MFS_dom"/>
</dbReference>
<keyword evidence="9" id="KW-1185">Reference proteome</keyword>
<evidence type="ECO:0000313" key="8">
    <source>
        <dbReference type="EMBL" id="MBS7810208.1"/>
    </source>
</evidence>
<dbReference type="PANTHER" id="PTHR23513:SF6">
    <property type="entry name" value="MAJOR FACILITATOR SUPERFAMILY ASSOCIATED DOMAIN-CONTAINING PROTEIN"/>
    <property type="match status" value="1"/>
</dbReference>
<dbReference type="PANTHER" id="PTHR23513">
    <property type="entry name" value="INTEGRAL MEMBRANE EFFLUX PROTEIN-RELATED"/>
    <property type="match status" value="1"/>
</dbReference>
<feature type="transmembrane region" description="Helical" evidence="6">
    <location>
        <begin position="41"/>
        <end position="63"/>
    </location>
</feature>
<feature type="transmembrane region" description="Helical" evidence="6">
    <location>
        <begin position="277"/>
        <end position="295"/>
    </location>
</feature>
<feature type="transmembrane region" description="Helical" evidence="6">
    <location>
        <begin position="163"/>
        <end position="182"/>
    </location>
</feature>
<organism evidence="8 9">
    <name type="scientific">Roseococcus pinisoli</name>
    <dbReference type="NCBI Taxonomy" id="2835040"/>
    <lineage>
        <taxon>Bacteria</taxon>
        <taxon>Pseudomonadati</taxon>
        <taxon>Pseudomonadota</taxon>
        <taxon>Alphaproteobacteria</taxon>
        <taxon>Acetobacterales</taxon>
        <taxon>Roseomonadaceae</taxon>
        <taxon>Roseococcus</taxon>
    </lineage>
</organism>
<keyword evidence="2" id="KW-1003">Cell membrane</keyword>
<dbReference type="Gene3D" id="1.20.1250.20">
    <property type="entry name" value="MFS general substrate transporter like domains"/>
    <property type="match status" value="1"/>
</dbReference>
<protein>
    <submittedName>
        <fullName evidence="8">MFS transporter</fullName>
    </submittedName>
</protein>
<evidence type="ECO:0000256" key="5">
    <source>
        <dbReference type="ARBA" id="ARBA00023136"/>
    </source>
</evidence>
<keyword evidence="3 6" id="KW-0812">Transmembrane</keyword>
<feature type="transmembrane region" description="Helical" evidence="6">
    <location>
        <begin position="342"/>
        <end position="360"/>
    </location>
</feature>
<feature type="transmembrane region" description="Helical" evidence="6">
    <location>
        <begin position="366"/>
        <end position="385"/>
    </location>
</feature>
<dbReference type="SUPFAM" id="SSF103473">
    <property type="entry name" value="MFS general substrate transporter"/>
    <property type="match status" value="1"/>
</dbReference>
<dbReference type="Pfam" id="PF07690">
    <property type="entry name" value="MFS_1"/>
    <property type="match status" value="1"/>
</dbReference>
<feature type="transmembrane region" description="Helical" evidence="6">
    <location>
        <begin position="215"/>
        <end position="238"/>
    </location>
</feature>
<dbReference type="RefSeq" id="WP_213668842.1">
    <property type="nucleotide sequence ID" value="NZ_JAHCDA010000001.1"/>
</dbReference>
<feature type="transmembrane region" description="Helical" evidence="6">
    <location>
        <begin position="95"/>
        <end position="117"/>
    </location>
</feature>
<accession>A0ABS5Q9M4</accession>
<evidence type="ECO:0000313" key="9">
    <source>
        <dbReference type="Proteomes" id="UP000766336"/>
    </source>
</evidence>
<dbReference type="Proteomes" id="UP000766336">
    <property type="component" value="Unassembled WGS sequence"/>
</dbReference>
<feature type="transmembrane region" description="Helical" evidence="6">
    <location>
        <begin position="301"/>
        <end position="321"/>
    </location>
</feature>
<feature type="domain" description="Major facilitator superfamily (MFS) profile" evidence="7">
    <location>
        <begin position="209"/>
        <end position="398"/>
    </location>
</feature>
<dbReference type="InterPro" id="IPR011701">
    <property type="entry name" value="MFS"/>
</dbReference>
<evidence type="ECO:0000256" key="2">
    <source>
        <dbReference type="ARBA" id="ARBA00022475"/>
    </source>
</evidence>
<proteinExistence type="predicted"/>
<feature type="transmembrane region" description="Helical" evidence="6">
    <location>
        <begin position="138"/>
        <end position="157"/>
    </location>
</feature>
<feature type="transmembrane region" description="Helical" evidence="6">
    <location>
        <begin position="250"/>
        <end position="270"/>
    </location>
</feature>
<reference evidence="8 9" key="1">
    <citation type="submission" date="2021-05" db="EMBL/GenBank/DDBJ databases">
        <title>Roseococcus sp. XZZS9, whole genome shotgun sequencing project.</title>
        <authorList>
            <person name="Zhao G."/>
            <person name="Shen L."/>
        </authorList>
    </citation>
    <scope>NUCLEOTIDE SEQUENCE [LARGE SCALE GENOMIC DNA]</scope>
    <source>
        <strain evidence="8 9">XZZS9</strain>
    </source>
</reference>
<evidence type="ECO:0000259" key="7">
    <source>
        <dbReference type="PROSITE" id="PS50850"/>
    </source>
</evidence>
<name>A0ABS5Q9M4_9PROT</name>
<sequence>MPAPFSSLLGGAAGTHAADQVAMAALPLTVVLGLGAGAEMIGLLLAVQAAAWLLCSLPAGVLVDRVPRRAALLLSASLNLGGMGLAFAGSETGSLPLLGLGVFTASAGVVLYVLAAGSAVPDLVAREAMPRANARLELCRAVVTLLAAPAVGALAAIGWLHAAYGLAMGLAALGLAALTRLPRQGAAPRIDRPGLAAQLREGAGFVLGHPLLRGIGLCAIFWNMGFFAWMAGFVPFALQALALSPGQVGLVQGGYGAGLLAGAALAPICMRRLGPNAVLVIGPGVSVLAPVLLALSPVQGLALPLAAQFLVGFGPMMWLVCQVSIRQAVTPRAMLGRVGATLQVAIYGVRPIGALAGGWLAGMSPAWGIALAGTLFVASTAAVLGSKLVTLRAMPTAA</sequence>
<keyword evidence="5 6" id="KW-0472">Membrane</keyword>
<dbReference type="PROSITE" id="PS50850">
    <property type="entry name" value="MFS"/>
    <property type="match status" value="1"/>
</dbReference>
<keyword evidence="4 6" id="KW-1133">Transmembrane helix</keyword>
<evidence type="ECO:0000256" key="3">
    <source>
        <dbReference type="ARBA" id="ARBA00022692"/>
    </source>
</evidence>
<evidence type="ECO:0000256" key="1">
    <source>
        <dbReference type="ARBA" id="ARBA00004651"/>
    </source>
</evidence>
<feature type="transmembrane region" description="Helical" evidence="6">
    <location>
        <begin position="70"/>
        <end position="89"/>
    </location>
</feature>
<dbReference type="InterPro" id="IPR036259">
    <property type="entry name" value="MFS_trans_sf"/>
</dbReference>
<dbReference type="EMBL" id="JAHCDA010000001">
    <property type="protein sequence ID" value="MBS7810208.1"/>
    <property type="molecule type" value="Genomic_DNA"/>
</dbReference>
<evidence type="ECO:0000256" key="6">
    <source>
        <dbReference type="SAM" id="Phobius"/>
    </source>
</evidence>
<comment type="subcellular location">
    <subcellularLocation>
        <location evidence="1">Cell membrane</location>
        <topology evidence="1">Multi-pass membrane protein</topology>
    </subcellularLocation>
</comment>
<evidence type="ECO:0000256" key="4">
    <source>
        <dbReference type="ARBA" id="ARBA00022989"/>
    </source>
</evidence>